<keyword evidence="4" id="KW-1185">Reference proteome</keyword>
<dbReference type="EMBL" id="JAPUFD010000010">
    <property type="protein sequence ID" value="MDI1489730.1"/>
    <property type="molecule type" value="Genomic_DNA"/>
</dbReference>
<reference evidence="3" key="1">
    <citation type="journal article" date="2023" name="Genome Biol. Evol.">
        <title>First Whole Genome Sequence and Flow Cytometry Genome Size Data for the Lichen-Forming Fungus Ramalina farinacea (Ascomycota).</title>
        <authorList>
            <person name="Llewellyn T."/>
            <person name="Mian S."/>
            <person name="Hill R."/>
            <person name="Leitch I.J."/>
            <person name="Gaya E."/>
        </authorList>
    </citation>
    <scope>NUCLEOTIDE SEQUENCE</scope>
    <source>
        <strain evidence="3">LIQ254RAFAR</strain>
    </source>
</reference>
<evidence type="ECO:0000313" key="4">
    <source>
        <dbReference type="Proteomes" id="UP001161017"/>
    </source>
</evidence>
<feature type="region of interest" description="Disordered" evidence="2">
    <location>
        <begin position="316"/>
        <end position="344"/>
    </location>
</feature>
<sequence>MGRDAQNSLDWEPTAGEAKLMSDLARIVVASDGNKNCLSLLLTTDLVRVVNRISILVRERQWRADAAFRVSSEAQNIEEEVQSLEENLHSTRTRAQSRPIEQRLEVARARLIAARKRHDEVEEESTISERDLTAERQRLEDMLATALDGVNLMKKFTKSSNSSSGKTKERADPSNGKISDPEPLKGSISPLMEYRRDYRPQNESIPQPPPMSPHTEYVYELQEKLEEFLNAFSYAEALFENRKNVEEENLAERKHHLANGIQRESRTEFDLKHVEQEITLTRYLITLTQGLEEIKDLARPYGVFTPSERFERGINEWEAPGYRTEPSEGSSEDETPEEDPEMDARIERWQQGTGSAGFALDSETRMDVDLDEWDAETVRISESGSMIDESSRRAKIDEWREMCGLHDGH</sequence>
<evidence type="ECO:0000313" key="3">
    <source>
        <dbReference type="EMBL" id="MDI1489730.1"/>
    </source>
</evidence>
<name>A0AA43QNJ9_9LECA</name>
<keyword evidence="1" id="KW-0175">Coiled coil</keyword>
<protein>
    <submittedName>
        <fullName evidence="3">Uncharacterized protein</fullName>
    </submittedName>
</protein>
<organism evidence="3 4">
    <name type="scientific">Ramalina farinacea</name>
    <dbReference type="NCBI Taxonomy" id="258253"/>
    <lineage>
        <taxon>Eukaryota</taxon>
        <taxon>Fungi</taxon>
        <taxon>Dikarya</taxon>
        <taxon>Ascomycota</taxon>
        <taxon>Pezizomycotina</taxon>
        <taxon>Lecanoromycetes</taxon>
        <taxon>OSLEUM clade</taxon>
        <taxon>Lecanoromycetidae</taxon>
        <taxon>Lecanorales</taxon>
        <taxon>Lecanorineae</taxon>
        <taxon>Ramalinaceae</taxon>
        <taxon>Ramalina</taxon>
    </lineage>
</organism>
<feature type="coiled-coil region" evidence="1">
    <location>
        <begin position="67"/>
        <end position="124"/>
    </location>
</feature>
<accession>A0AA43QNJ9</accession>
<feature type="compositionally biased region" description="Acidic residues" evidence="2">
    <location>
        <begin position="330"/>
        <end position="341"/>
    </location>
</feature>
<evidence type="ECO:0000256" key="1">
    <source>
        <dbReference type="SAM" id="Coils"/>
    </source>
</evidence>
<proteinExistence type="predicted"/>
<dbReference type="AlphaFoldDB" id="A0AA43QNJ9"/>
<feature type="region of interest" description="Disordered" evidence="2">
    <location>
        <begin position="156"/>
        <end position="189"/>
    </location>
</feature>
<comment type="caution">
    <text evidence="3">The sequence shown here is derived from an EMBL/GenBank/DDBJ whole genome shotgun (WGS) entry which is preliminary data.</text>
</comment>
<evidence type="ECO:0000256" key="2">
    <source>
        <dbReference type="SAM" id="MobiDB-lite"/>
    </source>
</evidence>
<dbReference type="Proteomes" id="UP001161017">
    <property type="component" value="Unassembled WGS sequence"/>
</dbReference>
<gene>
    <name evidence="3" type="ORF">OHK93_000928</name>
</gene>